<dbReference type="STRING" id="1802270.A3C07_04835"/>
<accession>A0A1G2KJJ2</accession>
<evidence type="ECO:0000313" key="3">
    <source>
        <dbReference type="Proteomes" id="UP000179023"/>
    </source>
</evidence>
<dbReference type="InterPro" id="IPR036366">
    <property type="entry name" value="PGBDSf"/>
</dbReference>
<comment type="caution">
    <text evidence="2">The sequence shown here is derived from an EMBL/GenBank/DDBJ whole genome shotgun (WGS) entry which is preliminary data.</text>
</comment>
<dbReference type="Proteomes" id="UP000179023">
    <property type="component" value="Unassembled WGS sequence"/>
</dbReference>
<dbReference type="InterPro" id="IPR036365">
    <property type="entry name" value="PGBD-like_sf"/>
</dbReference>
<dbReference type="AlphaFoldDB" id="A0A1G2KJJ2"/>
<dbReference type="InterPro" id="IPR002477">
    <property type="entry name" value="Peptidoglycan-bd-like"/>
</dbReference>
<gene>
    <name evidence="2" type="ORF">A3C07_04835</name>
</gene>
<dbReference type="SUPFAM" id="SSF47090">
    <property type="entry name" value="PGBD-like"/>
    <property type="match status" value="1"/>
</dbReference>
<feature type="domain" description="Peptidoglycan binding-like" evidence="1">
    <location>
        <begin position="34"/>
        <end position="88"/>
    </location>
</feature>
<dbReference type="EMBL" id="MHQI01000036">
    <property type="protein sequence ID" value="OGZ99609.1"/>
    <property type="molecule type" value="Genomic_DNA"/>
</dbReference>
<dbReference type="Pfam" id="PF01471">
    <property type="entry name" value="PG_binding_1"/>
    <property type="match status" value="1"/>
</dbReference>
<protein>
    <recommendedName>
        <fullName evidence="1">Peptidoglycan binding-like domain-containing protein</fullName>
    </recommendedName>
</protein>
<proteinExistence type="predicted"/>
<sequence length="322" mass="35239">MENAIRISIVSMLFPLVAFGASFERDLYFGILNDPDVTRLQEFLRDQGVYTGPVTGNFFTMTQEGVKRFQERESIKPAFGYFGPKTRARANAPSLTVASADASAQSREALIASLAARIQALQEELLKLQKPVGAEEAVSPISPTVPSTPAEGNPVGVSAGTSDNAPVPFSGLRITGNETRIFPDFVTTPLKLGEFTIYNGSTTEISLIRFEVDIIDGMDSFQNRSKKVYILLRDGVAFSDLEISKTSFTFHSKDPTVLSVPHSARLGLPYSRSIKQGETKTVSVWIELFEFVRGGTLEIKQADILMVPPADITGLFDFLLTK</sequence>
<dbReference type="Gene3D" id="1.10.101.10">
    <property type="entry name" value="PGBD-like superfamily/PGBD"/>
    <property type="match status" value="1"/>
</dbReference>
<reference evidence="2 3" key="1">
    <citation type="journal article" date="2016" name="Nat. Commun.">
        <title>Thousands of microbial genomes shed light on interconnected biogeochemical processes in an aquifer system.</title>
        <authorList>
            <person name="Anantharaman K."/>
            <person name="Brown C.T."/>
            <person name="Hug L.A."/>
            <person name="Sharon I."/>
            <person name="Castelle C.J."/>
            <person name="Probst A.J."/>
            <person name="Thomas B.C."/>
            <person name="Singh A."/>
            <person name="Wilkins M.J."/>
            <person name="Karaoz U."/>
            <person name="Brodie E.L."/>
            <person name="Williams K.H."/>
            <person name="Hubbard S.S."/>
            <person name="Banfield J.F."/>
        </authorList>
    </citation>
    <scope>NUCLEOTIDE SEQUENCE [LARGE SCALE GENOMIC DNA]</scope>
</reference>
<organism evidence="2 3">
    <name type="scientific">Candidatus Sungbacteria bacterium RIFCSPHIGHO2_02_FULL_47_11</name>
    <dbReference type="NCBI Taxonomy" id="1802270"/>
    <lineage>
        <taxon>Bacteria</taxon>
        <taxon>Candidatus Sungiibacteriota</taxon>
    </lineage>
</organism>
<evidence type="ECO:0000313" key="2">
    <source>
        <dbReference type="EMBL" id="OGZ99609.1"/>
    </source>
</evidence>
<name>A0A1G2KJJ2_9BACT</name>
<evidence type="ECO:0000259" key="1">
    <source>
        <dbReference type="Pfam" id="PF01471"/>
    </source>
</evidence>